<proteinExistence type="predicted"/>
<reference evidence="2" key="1">
    <citation type="journal article" date="2024" name="Proc. Natl. Acad. Sci. U.S.A.">
        <title>Extraordinary preservation of gene collinearity over three hundred million years revealed in homosporous lycophytes.</title>
        <authorList>
            <person name="Li C."/>
            <person name="Wickell D."/>
            <person name="Kuo L.Y."/>
            <person name="Chen X."/>
            <person name="Nie B."/>
            <person name="Liao X."/>
            <person name="Peng D."/>
            <person name="Ji J."/>
            <person name="Jenkins J."/>
            <person name="Williams M."/>
            <person name="Shu S."/>
            <person name="Plott C."/>
            <person name="Barry K."/>
            <person name="Rajasekar S."/>
            <person name="Grimwood J."/>
            <person name="Han X."/>
            <person name="Sun S."/>
            <person name="Hou Z."/>
            <person name="He W."/>
            <person name="Dai G."/>
            <person name="Sun C."/>
            <person name="Schmutz J."/>
            <person name="Leebens-Mack J.H."/>
            <person name="Li F.W."/>
            <person name="Wang L."/>
        </authorList>
    </citation>
    <scope>NUCLEOTIDE SEQUENCE [LARGE SCALE GENOMIC DNA]</scope>
    <source>
        <strain evidence="2">cv. PW_Plant_1</strain>
    </source>
</reference>
<name>A0ACC2EMZ6_DIPCM</name>
<accession>A0ACC2EMZ6</accession>
<dbReference type="Proteomes" id="UP001162992">
    <property type="component" value="Chromosome 1"/>
</dbReference>
<organism evidence="1 2">
    <name type="scientific">Diphasiastrum complanatum</name>
    <name type="common">Issler's clubmoss</name>
    <name type="synonym">Lycopodium complanatum</name>
    <dbReference type="NCBI Taxonomy" id="34168"/>
    <lineage>
        <taxon>Eukaryota</taxon>
        <taxon>Viridiplantae</taxon>
        <taxon>Streptophyta</taxon>
        <taxon>Embryophyta</taxon>
        <taxon>Tracheophyta</taxon>
        <taxon>Lycopodiopsida</taxon>
        <taxon>Lycopodiales</taxon>
        <taxon>Lycopodiaceae</taxon>
        <taxon>Lycopodioideae</taxon>
        <taxon>Diphasiastrum</taxon>
    </lineage>
</organism>
<evidence type="ECO:0000313" key="2">
    <source>
        <dbReference type="Proteomes" id="UP001162992"/>
    </source>
</evidence>
<comment type="caution">
    <text evidence="1">The sequence shown here is derived from an EMBL/GenBank/DDBJ whole genome shotgun (WGS) entry which is preliminary data.</text>
</comment>
<gene>
    <name evidence="1" type="ORF">O6H91_01G008300</name>
</gene>
<keyword evidence="2" id="KW-1185">Reference proteome</keyword>
<sequence length="250" mass="27796">MYVYCEEVVDREEIMDRRLKLSRDSKRIKKVPQLMQSHGLHRPPVIIHTYSPKVIHTDACHFMWMVQRLTGSSHTRLRCDQHKPTLGISSKQTEAAQTPFGSQPVSPSEAAESVSDLFRESNPEESQALSALSAPLEGRAFLKAAVESPPARSPKEKVGGKQLPPECFDANSRASLELELRYDAIMPSLVHSLASQFSAQDIPSPTIFSTVFLRDLPALSTTSFAITDSTDSSIMPHLHIQPDCSVEETR</sequence>
<dbReference type="EMBL" id="CM055092">
    <property type="protein sequence ID" value="KAJ7567812.1"/>
    <property type="molecule type" value="Genomic_DNA"/>
</dbReference>
<evidence type="ECO:0000313" key="1">
    <source>
        <dbReference type="EMBL" id="KAJ7567812.1"/>
    </source>
</evidence>
<protein>
    <submittedName>
        <fullName evidence="1">Uncharacterized protein</fullName>
    </submittedName>
</protein>